<evidence type="ECO:0000256" key="4">
    <source>
        <dbReference type="ARBA" id="ARBA00022909"/>
    </source>
</evidence>
<dbReference type="NCBIfam" id="TIGR00525">
    <property type="entry name" value="folB"/>
    <property type="match status" value="1"/>
</dbReference>
<dbReference type="EC" id="4.1.2.25" evidence="6"/>
<accession>A0A346NIP5</accession>
<sequence length="116" mass="12686">MEEIKITGLQVNSLIGVYDWERTRPTTLLFDITITADLSQARLSDAVDDTIDYAKLAEFVQQQGAQASFELLEALGHAICHAVLQRFAINSITLAITKPDILPDAKAVTVVISASR</sequence>
<dbReference type="GO" id="GO:0005737">
    <property type="term" value="C:cytoplasm"/>
    <property type="evidence" value="ECO:0007669"/>
    <property type="project" value="TreeGrafter"/>
</dbReference>
<dbReference type="KEGG" id="salm:D0Y50_02880"/>
<dbReference type="SMART" id="SM00905">
    <property type="entry name" value="FolB"/>
    <property type="match status" value="1"/>
</dbReference>
<evidence type="ECO:0000256" key="1">
    <source>
        <dbReference type="ARBA" id="ARBA00001353"/>
    </source>
</evidence>
<dbReference type="OrthoDB" id="9810587at2"/>
<evidence type="ECO:0000256" key="2">
    <source>
        <dbReference type="ARBA" id="ARBA00005013"/>
    </source>
</evidence>
<reference evidence="8 9" key="1">
    <citation type="submission" date="2018-08" db="EMBL/GenBank/DDBJ databases">
        <title>Salinimonas sediminis sp. nov., a piezophilic bacterium isolated from a deep-sea sediment sample from the New Britain Trench.</title>
        <authorList>
            <person name="Cao J."/>
        </authorList>
    </citation>
    <scope>NUCLEOTIDE SEQUENCE [LARGE SCALE GENOMIC DNA]</scope>
    <source>
        <strain evidence="8 9">N102</strain>
    </source>
</reference>
<name>A0A346NIP5_9ALTE</name>
<dbReference type="UniPathway" id="UPA00077">
    <property type="reaction ID" value="UER00154"/>
</dbReference>
<comment type="similarity">
    <text evidence="3 6">Belongs to the DHNA family.</text>
</comment>
<dbReference type="InterPro" id="IPR006157">
    <property type="entry name" value="FolB_dom"/>
</dbReference>
<dbReference type="NCBIfam" id="TIGR00526">
    <property type="entry name" value="folB_dom"/>
    <property type="match status" value="1"/>
</dbReference>
<protein>
    <recommendedName>
        <fullName evidence="6">7,8-dihydroneopterin aldolase</fullName>
        <ecNumber evidence="6">4.1.2.25</ecNumber>
    </recommendedName>
</protein>
<evidence type="ECO:0000256" key="6">
    <source>
        <dbReference type="RuleBase" id="RU362079"/>
    </source>
</evidence>
<evidence type="ECO:0000256" key="5">
    <source>
        <dbReference type="ARBA" id="ARBA00023239"/>
    </source>
</evidence>
<feature type="domain" description="Dihydroneopterin aldolase/epimerase" evidence="7">
    <location>
        <begin position="4"/>
        <end position="114"/>
    </location>
</feature>
<comment type="pathway">
    <text evidence="2 6">Cofactor biosynthesis; tetrahydrofolate biosynthesis; 2-amino-4-hydroxy-6-hydroxymethyl-7,8-dihydropteridine diphosphate from 7,8-dihydroneopterin triphosphate: step 3/4.</text>
</comment>
<dbReference type="Gene3D" id="3.30.1130.10">
    <property type="match status" value="1"/>
</dbReference>
<dbReference type="EMBL" id="CP031769">
    <property type="protein sequence ID" value="AXR05402.1"/>
    <property type="molecule type" value="Genomic_DNA"/>
</dbReference>
<dbReference type="PANTHER" id="PTHR42844">
    <property type="entry name" value="DIHYDRONEOPTERIN ALDOLASE 1-RELATED"/>
    <property type="match status" value="1"/>
</dbReference>
<evidence type="ECO:0000259" key="7">
    <source>
        <dbReference type="SMART" id="SM00905"/>
    </source>
</evidence>
<dbReference type="GO" id="GO:0046654">
    <property type="term" value="P:tetrahydrofolate biosynthetic process"/>
    <property type="evidence" value="ECO:0007669"/>
    <property type="project" value="UniProtKB-UniRule"/>
</dbReference>
<dbReference type="SUPFAM" id="SSF55620">
    <property type="entry name" value="Tetrahydrobiopterin biosynthesis enzymes-like"/>
    <property type="match status" value="1"/>
</dbReference>
<dbReference type="GO" id="GO:0046656">
    <property type="term" value="P:folic acid biosynthetic process"/>
    <property type="evidence" value="ECO:0007669"/>
    <property type="project" value="UniProtKB-UniRule"/>
</dbReference>
<dbReference type="PANTHER" id="PTHR42844:SF1">
    <property type="entry name" value="DIHYDRONEOPTERIN ALDOLASE 1-RELATED"/>
    <property type="match status" value="1"/>
</dbReference>
<keyword evidence="5 6" id="KW-0456">Lyase</keyword>
<proteinExistence type="inferred from homology"/>
<evidence type="ECO:0000256" key="3">
    <source>
        <dbReference type="ARBA" id="ARBA00005708"/>
    </source>
</evidence>
<dbReference type="Proteomes" id="UP000262073">
    <property type="component" value="Chromosome"/>
</dbReference>
<dbReference type="InterPro" id="IPR006156">
    <property type="entry name" value="Dihydroneopterin_aldolase"/>
</dbReference>
<comment type="function">
    <text evidence="6">Catalyzes the conversion of 7,8-dihydroneopterin to 6-hydroxymethyl-7,8-dihydropterin.</text>
</comment>
<keyword evidence="4 6" id="KW-0289">Folate biosynthesis</keyword>
<organism evidence="8 9">
    <name type="scientific">Salinimonas sediminis</name>
    <dbReference type="NCBI Taxonomy" id="2303538"/>
    <lineage>
        <taxon>Bacteria</taxon>
        <taxon>Pseudomonadati</taxon>
        <taxon>Pseudomonadota</taxon>
        <taxon>Gammaproteobacteria</taxon>
        <taxon>Alteromonadales</taxon>
        <taxon>Alteromonadaceae</taxon>
        <taxon>Alteromonas/Salinimonas group</taxon>
        <taxon>Salinimonas</taxon>
    </lineage>
</organism>
<dbReference type="Pfam" id="PF02152">
    <property type="entry name" value="FolB"/>
    <property type="match status" value="1"/>
</dbReference>
<evidence type="ECO:0000313" key="8">
    <source>
        <dbReference type="EMBL" id="AXR05402.1"/>
    </source>
</evidence>
<dbReference type="RefSeq" id="WP_117315412.1">
    <property type="nucleotide sequence ID" value="NZ_CP031769.1"/>
</dbReference>
<dbReference type="InterPro" id="IPR043133">
    <property type="entry name" value="GTP-CH-I_C/QueF"/>
</dbReference>
<comment type="catalytic activity">
    <reaction evidence="1 6">
        <text>7,8-dihydroneopterin = 6-hydroxymethyl-7,8-dihydropterin + glycolaldehyde</text>
        <dbReference type="Rhea" id="RHEA:10540"/>
        <dbReference type="ChEBI" id="CHEBI:17001"/>
        <dbReference type="ChEBI" id="CHEBI:17071"/>
        <dbReference type="ChEBI" id="CHEBI:44841"/>
        <dbReference type="EC" id="4.1.2.25"/>
    </reaction>
</comment>
<evidence type="ECO:0000313" key="9">
    <source>
        <dbReference type="Proteomes" id="UP000262073"/>
    </source>
</evidence>
<dbReference type="AlphaFoldDB" id="A0A346NIP5"/>
<dbReference type="GO" id="GO:0004150">
    <property type="term" value="F:dihydroneopterin aldolase activity"/>
    <property type="evidence" value="ECO:0007669"/>
    <property type="project" value="UniProtKB-UniRule"/>
</dbReference>
<gene>
    <name evidence="8" type="primary">folB</name>
    <name evidence="8" type="ORF">D0Y50_02880</name>
</gene>
<keyword evidence="9" id="KW-1185">Reference proteome</keyword>